<keyword evidence="2" id="KW-1185">Reference proteome</keyword>
<comment type="caution">
    <text evidence="1">The sequence shown here is derived from an EMBL/GenBank/DDBJ whole genome shotgun (WGS) entry which is preliminary data.</text>
</comment>
<name>A0ACB1ARL0_MELEN</name>
<evidence type="ECO:0000313" key="1">
    <source>
        <dbReference type="EMBL" id="CAK5100440.1"/>
    </source>
</evidence>
<gene>
    <name evidence="1" type="ORF">MENTE1834_LOCUS42059</name>
</gene>
<reference evidence="1" key="1">
    <citation type="submission" date="2023-11" db="EMBL/GenBank/DDBJ databases">
        <authorList>
            <person name="Poullet M."/>
        </authorList>
    </citation>
    <scope>NUCLEOTIDE SEQUENCE</scope>
    <source>
        <strain evidence="1">E1834</strain>
    </source>
</reference>
<evidence type="ECO:0000313" key="2">
    <source>
        <dbReference type="Proteomes" id="UP001497535"/>
    </source>
</evidence>
<accession>A0ACB1ARL0</accession>
<dbReference type="Proteomes" id="UP001497535">
    <property type="component" value="Unassembled WGS sequence"/>
</dbReference>
<proteinExistence type="predicted"/>
<sequence>MPDTYHNHCRSSSLKPLRVPYSFLLLIKGPFVTYFCNSLLPSISRFFQTFETFSLTIYRTHFFWPFPELFSHPLWETTYQMDTKVRKPKIQSFNI</sequence>
<dbReference type="EMBL" id="CAVMJV010000108">
    <property type="protein sequence ID" value="CAK5100440.1"/>
    <property type="molecule type" value="Genomic_DNA"/>
</dbReference>
<organism evidence="1 2">
    <name type="scientific">Meloidogyne enterolobii</name>
    <name type="common">Root-knot nematode worm</name>
    <name type="synonym">Meloidogyne mayaguensis</name>
    <dbReference type="NCBI Taxonomy" id="390850"/>
    <lineage>
        <taxon>Eukaryota</taxon>
        <taxon>Metazoa</taxon>
        <taxon>Ecdysozoa</taxon>
        <taxon>Nematoda</taxon>
        <taxon>Chromadorea</taxon>
        <taxon>Rhabditida</taxon>
        <taxon>Tylenchina</taxon>
        <taxon>Tylenchomorpha</taxon>
        <taxon>Tylenchoidea</taxon>
        <taxon>Meloidogynidae</taxon>
        <taxon>Meloidogyninae</taxon>
        <taxon>Meloidogyne</taxon>
    </lineage>
</organism>
<protein>
    <submittedName>
        <fullName evidence="1">Uncharacterized protein</fullName>
    </submittedName>
</protein>